<dbReference type="HOGENOM" id="CLU_3414878_0_0_5"/>
<keyword evidence="2" id="KW-1185">Reference proteome</keyword>
<proteinExistence type="predicted"/>
<dbReference type="AlphaFoldDB" id="Q0FWU6"/>
<name>Q0FWU6_SALBH</name>
<reference evidence="1 2" key="1">
    <citation type="journal article" date="2010" name="J. Bacteriol.">
        <title>Genome sequences of Pelagibaca bermudensis HTCC2601T and Maritimibacter alkaliphilus HTCC2654T, the type strains of two marine Roseobacter genera.</title>
        <authorList>
            <person name="Thrash J.C."/>
            <person name="Cho J.C."/>
            <person name="Ferriera S."/>
            <person name="Johnson J."/>
            <person name="Vergin K.L."/>
            <person name="Giovannoni S.J."/>
        </authorList>
    </citation>
    <scope>NUCLEOTIDE SEQUENCE [LARGE SCALE GENOMIC DNA]</scope>
    <source>
        <strain evidence="2">DSM 26914 / JCM 13377 / KCTC 12554 / HTCC2601</strain>
    </source>
</reference>
<sequence length="27" mass="2714">MSISTGSAFAARPGSWCRTATRGAITG</sequence>
<protein>
    <submittedName>
        <fullName evidence="1">Uncharacterized protein</fullName>
    </submittedName>
</protein>
<dbReference type="EMBL" id="AATQ01000001">
    <property type="protein sequence ID" value="EAU48456.1"/>
    <property type="molecule type" value="Genomic_DNA"/>
</dbReference>
<organism evidence="1 2">
    <name type="scientific">Salipiger bermudensis (strain DSM 26914 / JCM 13377 / KCTC 12554 / HTCC2601)</name>
    <name type="common">Pelagibaca bermudensis</name>
    <dbReference type="NCBI Taxonomy" id="314265"/>
    <lineage>
        <taxon>Bacteria</taxon>
        <taxon>Pseudomonadati</taxon>
        <taxon>Pseudomonadota</taxon>
        <taxon>Alphaproteobacteria</taxon>
        <taxon>Rhodobacterales</taxon>
        <taxon>Roseobacteraceae</taxon>
        <taxon>Salipiger</taxon>
    </lineage>
</organism>
<gene>
    <name evidence="1" type="ORF">R2601_02748</name>
</gene>
<accession>Q0FWU6</accession>
<dbReference type="Proteomes" id="UP000006230">
    <property type="component" value="Unassembled WGS sequence"/>
</dbReference>
<comment type="caution">
    <text evidence="1">The sequence shown here is derived from an EMBL/GenBank/DDBJ whole genome shotgun (WGS) entry which is preliminary data.</text>
</comment>
<evidence type="ECO:0000313" key="1">
    <source>
        <dbReference type="EMBL" id="EAU48456.1"/>
    </source>
</evidence>
<evidence type="ECO:0000313" key="2">
    <source>
        <dbReference type="Proteomes" id="UP000006230"/>
    </source>
</evidence>